<dbReference type="Pfam" id="PF04304">
    <property type="entry name" value="DUF454"/>
    <property type="match status" value="1"/>
</dbReference>
<dbReference type="EMBL" id="JACOON010000004">
    <property type="protein sequence ID" value="MBC5648372.1"/>
    <property type="molecule type" value="Genomic_DNA"/>
</dbReference>
<proteinExistence type="predicted"/>
<dbReference type="PANTHER" id="PTHR35813:SF1">
    <property type="entry name" value="INNER MEMBRANE PROTEIN YBAN"/>
    <property type="match status" value="1"/>
</dbReference>
<evidence type="ECO:0000313" key="3">
    <source>
        <dbReference type="Proteomes" id="UP000606889"/>
    </source>
</evidence>
<dbReference type="RefSeq" id="WP_186857879.1">
    <property type="nucleotide sequence ID" value="NZ_JACOON010000004.1"/>
</dbReference>
<sequence length="134" mass="14576">MTIRTAAVTIVGFILLALGAIGIVLPVWPTTPFVIAAAGCFTYVPAMRARIMKIPFFKEYIENYSKRKGLTVKTIAISLAFLWGMLALSSALMKRVWLLPVLAAVGAAVTAHILWMARPRGKAREWKAGGSEEA</sequence>
<feature type="transmembrane region" description="Helical" evidence="1">
    <location>
        <begin position="70"/>
        <end position="91"/>
    </location>
</feature>
<dbReference type="PANTHER" id="PTHR35813">
    <property type="entry name" value="INNER MEMBRANE PROTEIN YBAN"/>
    <property type="match status" value="1"/>
</dbReference>
<keyword evidence="1" id="KW-1133">Transmembrane helix</keyword>
<keyword evidence="3" id="KW-1185">Reference proteome</keyword>
<protein>
    <submittedName>
        <fullName evidence="2">YbaN family protein</fullName>
    </submittedName>
</protein>
<name>A0ABR7EF15_9FIRM</name>
<dbReference type="Proteomes" id="UP000606889">
    <property type="component" value="Unassembled WGS sequence"/>
</dbReference>
<feature type="transmembrane region" description="Helical" evidence="1">
    <location>
        <begin position="31"/>
        <end position="49"/>
    </location>
</feature>
<comment type="caution">
    <text evidence="2">The sequence shown here is derived from an EMBL/GenBank/DDBJ whole genome shotgun (WGS) entry which is preliminary data.</text>
</comment>
<dbReference type="InterPro" id="IPR007401">
    <property type="entry name" value="DUF454"/>
</dbReference>
<feature type="transmembrane region" description="Helical" evidence="1">
    <location>
        <begin position="7"/>
        <end position="25"/>
    </location>
</feature>
<keyword evidence="1" id="KW-0472">Membrane</keyword>
<evidence type="ECO:0000313" key="2">
    <source>
        <dbReference type="EMBL" id="MBC5648372.1"/>
    </source>
</evidence>
<gene>
    <name evidence="2" type="ORF">H8S18_08485</name>
</gene>
<accession>A0ABR7EF15</accession>
<reference evidence="2 3" key="1">
    <citation type="submission" date="2020-08" db="EMBL/GenBank/DDBJ databases">
        <title>Genome public.</title>
        <authorList>
            <person name="Liu C."/>
            <person name="Sun Q."/>
        </authorList>
    </citation>
    <scope>NUCLEOTIDE SEQUENCE [LARGE SCALE GENOMIC DNA]</scope>
    <source>
        <strain evidence="2 3">NSJ-35</strain>
    </source>
</reference>
<organism evidence="2 3">
    <name type="scientific">Christensenella tenuis</name>
    <dbReference type="NCBI Taxonomy" id="2763033"/>
    <lineage>
        <taxon>Bacteria</taxon>
        <taxon>Bacillati</taxon>
        <taxon>Bacillota</taxon>
        <taxon>Clostridia</taxon>
        <taxon>Christensenellales</taxon>
        <taxon>Christensenellaceae</taxon>
        <taxon>Christensenella</taxon>
    </lineage>
</organism>
<evidence type="ECO:0000256" key="1">
    <source>
        <dbReference type="SAM" id="Phobius"/>
    </source>
</evidence>
<feature type="transmembrane region" description="Helical" evidence="1">
    <location>
        <begin position="97"/>
        <end position="117"/>
    </location>
</feature>
<keyword evidence="1" id="KW-0812">Transmembrane</keyword>